<name>A0A0R0EJ16_SOYBN</name>
<organism evidence="3">
    <name type="scientific">Glycine max</name>
    <name type="common">Soybean</name>
    <name type="synonym">Glycine hispida</name>
    <dbReference type="NCBI Taxonomy" id="3847"/>
    <lineage>
        <taxon>Eukaryota</taxon>
        <taxon>Viridiplantae</taxon>
        <taxon>Streptophyta</taxon>
        <taxon>Embryophyta</taxon>
        <taxon>Tracheophyta</taxon>
        <taxon>Spermatophyta</taxon>
        <taxon>Magnoliopsida</taxon>
        <taxon>eudicotyledons</taxon>
        <taxon>Gunneridae</taxon>
        <taxon>Pentapetalae</taxon>
        <taxon>rosids</taxon>
        <taxon>fabids</taxon>
        <taxon>Fabales</taxon>
        <taxon>Fabaceae</taxon>
        <taxon>Papilionoideae</taxon>
        <taxon>50 kb inversion clade</taxon>
        <taxon>NPAAA clade</taxon>
        <taxon>indigoferoid/millettioid clade</taxon>
        <taxon>Phaseoleae</taxon>
        <taxon>Glycine</taxon>
        <taxon>Glycine subgen. Soja</taxon>
    </lineage>
</organism>
<dbReference type="GO" id="GO:0030515">
    <property type="term" value="F:snoRNA binding"/>
    <property type="evidence" value="ECO:0000318"/>
    <property type="project" value="GO_Central"/>
</dbReference>
<reference evidence="3 4" key="1">
    <citation type="journal article" date="2010" name="Nature">
        <title>Genome sequence of the palaeopolyploid soybean.</title>
        <authorList>
            <person name="Schmutz J."/>
            <person name="Cannon S.B."/>
            <person name="Schlueter J."/>
            <person name="Ma J."/>
            <person name="Mitros T."/>
            <person name="Nelson W."/>
            <person name="Hyten D.L."/>
            <person name="Song Q."/>
            <person name="Thelen J.J."/>
            <person name="Cheng J."/>
            <person name="Xu D."/>
            <person name="Hellsten U."/>
            <person name="May G.D."/>
            <person name="Yu Y."/>
            <person name="Sakurai T."/>
            <person name="Umezawa T."/>
            <person name="Bhattacharyya M.K."/>
            <person name="Sandhu D."/>
            <person name="Valliyodan B."/>
            <person name="Lindquist E."/>
            <person name="Peto M."/>
            <person name="Grant D."/>
            <person name="Shu S."/>
            <person name="Goodstein D."/>
            <person name="Barry K."/>
            <person name="Futrell-Griggs M."/>
            <person name="Abernathy B."/>
            <person name="Du J."/>
            <person name="Tian Z."/>
            <person name="Zhu L."/>
            <person name="Gill N."/>
            <person name="Joshi T."/>
            <person name="Libault M."/>
            <person name="Sethuraman A."/>
            <person name="Zhang X.-C."/>
            <person name="Shinozaki K."/>
            <person name="Nguyen H.T."/>
            <person name="Wing R.A."/>
            <person name="Cregan P."/>
            <person name="Specht J."/>
            <person name="Grimwood J."/>
            <person name="Rokhsar D."/>
            <person name="Stacey G."/>
            <person name="Shoemaker R.C."/>
            <person name="Jackson S.A."/>
        </authorList>
    </citation>
    <scope>NUCLEOTIDE SEQUENCE [LARGE SCALE GENOMIC DNA]</scope>
    <source>
        <strain evidence="4">cv. Williams 82</strain>
        <tissue evidence="3">Callus</tissue>
    </source>
</reference>
<dbReference type="AlphaFoldDB" id="A0A0R0EJ16"/>
<dbReference type="InterPro" id="IPR007109">
    <property type="entry name" value="Brix"/>
</dbReference>
<sequence length="265" mass="29568">MYDTAPHSSPPNPPRHAPSRVRLPHRSNNSPQYWTREGAIHSFQGMTLDASALSLAAASFSLRFTHSFIHILCKESPSSVERIGETQALLRVQAQIHAGRAQILHSPSSIAHLHGPATPDKFEIPIRSESMKNDQYSSPLLKINGSNRERCSMDEERSVRIMDSGVRKPAGSGMKIIDSGCSHGDSFHYKATIEFGILSSRTHIDDEYAYAVEKDPKILLTWDPSAPLQQFVKELSFVFPNVQRMNRGGQNSAWLIQRGVKIENN</sequence>
<feature type="region of interest" description="Disordered" evidence="1">
    <location>
        <begin position="1"/>
        <end position="31"/>
    </location>
</feature>
<dbReference type="PROSITE" id="PS50833">
    <property type="entry name" value="BRIX"/>
    <property type="match status" value="1"/>
</dbReference>
<dbReference type="GO" id="GO:0042134">
    <property type="term" value="F:rRNA primary transcript binding"/>
    <property type="evidence" value="ECO:0007669"/>
    <property type="project" value="InterPro"/>
</dbReference>
<dbReference type="Proteomes" id="UP000008827">
    <property type="component" value="Chromosome 19"/>
</dbReference>
<gene>
    <name evidence="3" type="ORF">GLYMA_19G066600</name>
</gene>
<proteinExistence type="predicted"/>
<dbReference type="PANTHER" id="PTHR22734">
    <property type="entry name" value="U3 SMALL NUCLEOLAR RIBONUCLEOPROTEIN PROTEIN IMP4"/>
    <property type="match status" value="1"/>
</dbReference>
<evidence type="ECO:0000313" key="4">
    <source>
        <dbReference type="EnsemblPlants" id="KRG94166"/>
    </source>
</evidence>
<dbReference type="STRING" id="3847.A0A0R0EJ16"/>
<feature type="domain" description="Brix" evidence="2">
    <location>
        <begin position="214"/>
        <end position="265"/>
    </location>
</feature>
<dbReference type="Gene3D" id="3.40.50.10480">
    <property type="entry name" value="Probable brix-domain ribosomal biogenesis protein"/>
    <property type="match status" value="1"/>
</dbReference>
<dbReference type="PANTHER" id="PTHR22734:SF2">
    <property type="entry name" value="U3 SMALL NUCLEOLAR RIBONUCLEOPROTEIN PROTEIN IMP4"/>
    <property type="match status" value="1"/>
</dbReference>
<evidence type="ECO:0000259" key="2">
    <source>
        <dbReference type="PROSITE" id="PS50833"/>
    </source>
</evidence>
<dbReference type="GO" id="GO:0005730">
    <property type="term" value="C:nucleolus"/>
    <property type="evidence" value="ECO:0000318"/>
    <property type="project" value="GO_Central"/>
</dbReference>
<keyword evidence="5" id="KW-1185">Reference proteome</keyword>
<dbReference type="GO" id="GO:0034457">
    <property type="term" value="C:Mpp10 complex"/>
    <property type="evidence" value="ECO:0000318"/>
    <property type="project" value="GO_Central"/>
</dbReference>
<reference evidence="4" key="2">
    <citation type="submission" date="2018-02" db="UniProtKB">
        <authorList>
            <consortium name="EnsemblPlants"/>
        </authorList>
    </citation>
    <scope>IDENTIFICATION</scope>
    <source>
        <strain evidence="4">Williams 82</strain>
    </source>
</reference>
<dbReference type="PaxDb" id="3847-GLYMA19G17150.1"/>
<dbReference type="GO" id="GO:0006364">
    <property type="term" value="P:rRNA processing"/>
    <property type="evidence" value="ECO:0000318"/>
    <property type="project" value="GO_Central"/>
</dbReference>
<dbReference type="SUPFAM" id="SSF52954">
    <property type="entry name" value="Class II aaRS ABD-related"/>
    <property type="match status" value="1"/>
</dbReference>
<dbReference type="EnsemblPlants" id="KRG94166">
    <property type="protein sequence ID" value="KRG94166"/>
    <property type="gene ID" value="GLYMA_19G066600"/>
</dbReference>
<dbReference type="GO" id="GO:0032040">
    <property type="term" value="C:small-subunit processome"/>
    <property type="evidence" value="ECO:0000318"/>
    <property type="project" value="GO_Central"/>
</dbReference>
<dbReference type="InterPro" id="IPR044281">
    <property type="entry name" value="IMP4/RPF1"/>
</dbReference>
<dbReference type="EMBL" id="CM000852">
    <property type="protein sequence ID" value="KRG94166.1"/>
    <property type="molecule type" value="Genomic_DNA"/>
</dbReference>
<evidence type="ECO:0000256" key="1">
    <source>
        <dbReference type="SAM" id="MobiDB-lite"/>
    </source>
</evidence>
<reference evidence="3" key="3">
    <citation type="submission" date="2018-07" db="EMBL/GenBank/DDBJ databases">
        <title>WGS assembly of Glycine max.</title>
        <authorList>
            <person name="Schmutz J."/>
            <person name="Cannon S."/>
            <person name="Schlueter J."/>
            <person name="Ma J."/>
            <person name="Mitros T."/>
            <person name="Nelson W."/>
            <person name="Hyten D."/>
            <person name="Song Q."/>
            <person name="Thelen J."/>
            <person name="Cheng J."/>
            <person name="Xu D."/>
            <person name="Hellsten U."/>
            <person name="May G."/>
            <person name="Yu Y."/>
            <person name="Sakurai T."/>
            <person name="Umezawa T."/>
            <person name="Bhattacharyya M."/>
            <person name="Sandhu D."/>
            <person name="Valliyodan B."/>
            <person name="Lindquist E."/>
            <person name="Peto M."/>
            <person name="Grant D."/>
            <person name="Shu S."/>
            <person name="Goodstein D."/>
            <person name="Barry K."/>
            <person name="Futrell-Griggs M."/>
            <person name="Abernathy B."/>
            <person name="Du J."/>
            <person name="Tian Z."/>
            <person name="Zhu L."/>
            <person name="Gill N."/>
            <person name="Joshi T."/>
            <person name="Libault M."/>
            <person name="Sethuraman A."/>
            <person name="Zhang X."/>
            <person name="Shinozaki K."/>
            <person name="Nguyen H."/>
            <person name="Wing R."/>
            <person name="Cregan P."/>
            <person name="Specht J."/>
            <person name="Grimwood J."/>
            <person name="Rokhsar D."/>
            <person name="Stacey G."/>
            <person name="Shoemaker R."/>
            <person name="Jackson S."/>
        </authorList>
    </citation>
    <scope>NUCLEOTIDE SEQUENCE</scope>
    <source>
        <tissue evidence="3">Callus</tissue>
    </source>
</reference>
<accession>A0A0R0EJ16</accession>
<evidence type="ECO:0000313" key="3">
    <source>
        <dbReference type="EMBL" id="KRG94166.1"/>
    </source>
</evidence>
<dbReference type="InParanoid" id="A0A0R0EJ16"/>
<dbReference type="Gramene" id="KRG94166">
    <property type="protein sequence ID" value="KRG94166"/>
    <property type="gene ID" value="GLYMA_19G066600"/>
</dbReference>
<protein>
    <recommendedName>
        <fullName evidence="2">Brix domain-containing protein</fullName>
    </recommendedName>
</protein>
<evidence type="ECO:0000313" key="5">
    <source>
        <dbReference type="Proteomes" id="UP000008827"/>
    </source>
</evidence>